<evidence type="ECO:0000256" key="1">
    <source>
        <dbReference type="ARBA" id="ARBA00008306"/>
    </source>
</evidence>
<evidence type="ECO:0000313" key="5">
    <source>
        <dbReference type="EMBL" id="OMH82586.1"/>
    </source>
</evidence>
<dbReference type="EMBL" id="LSSK01001304">
    <property type="protein sequence ID" value="OMH80127.1"/>
    <property type="molecule type" value="Genomic_DNA"/>
</dbReference>
<feature type="domain" description="DUF155" evidence="3">
    <location>
        <begin position="210"/>
        <end position="263"/>
    </location>
</feature>
<comment type="caution">
    <text evidence="4">The sequence shown here is derived from an EMBL/GenBank/DDBJ whole genome shotgun (WGS) entry which is preliminary data.</text>
</comment>
<reference evidence="4" key="2">
    <citation type="submission" date="2017-01" db="EMBL/GenBank/DDBJ databases">
        <authorList>
            <person name="Mah S.A."/>
            <person name="Swanson W.J."/>
            <person name="Moy G.W."/>
            <person name="Vacquier V.D."/>
        </authorList>
    </citation>
    <scope>NUCLEOTIDE SEQUENCE [LARGE SCALE GENOMIC DNA]</scope>
    <source>
        <strain evidence="4">COL-18-3</strain>
    </source>
</reference>
<evidence type="ECO:0000259" key="3">
    <source>
        <dbReference type="Pfam" id="PF02582"/>
    </source>
</evidence>
<dbReference type="Proteomes" id="UP000188320">
    <property type="component" value="Unassembled WGS sequence"/>
</dbReference>
<accession>A0A1R1PGR2</accession>
<dbReference type="OrthoDB" id="18302at2759"/>
<proteinExistence type="inferred from homology"/>
<dbReference type="PANTHER" id="PTHR16255:SF15">
    <property type="entry name" value="SPORULATION PROTEIN RMD1"/>
    <property type="match status" value="1"/>
</dbReference>
<comment type="similarity">
    <text evidence="1">Belongs to the RMD1/sif2 family.</text>
</comment>
<dbReference type="GO" id="GO:0005739">
    <property type="term" value="C:mitochondrion"/>
    <property type="evidence" value="ECO:0007669"/>
    <property type="project" value="UniProtKB-ARBA"/>
</dbReference>
<sequence>MSTNKDIKKNSQSITEMAKRGLKKSVGGKNGNADSSSVAPKLQREIVFQPSGTYQTEGNSDENKNPRPVFRTTKAGHKLKMLPDEKETLPIDVDTQERGYLSAEEDPEGFSRLKDDINRFKRGDKNPLPRLTAYCFASSYKIREMSKWFLSKSLNTKSMIYDECLYLPNAYPEHFIIQHKDESANLTFHESTGKSAECHENDILIRNEAFLFDYGVAVLWGMTETMENEFLHNISQFALEMLDEEDQQCEDFNFFYDFSAQPRYFRH</sequence>
<gene>
    <name evidence="5" type="ORF">AX774_g3938</name>
    <name evidence="4" type="ORF">AX774_g6454</name>
</gene>
<name>A0A1R1PGR2_ZANCU</name>
<protein>
    <submittedName>
        <fullName evidence="4">Sporulation protein RMD1</fullName>
    </submittedName>
</protein>
<dbReference type="InterPro" id="IPR003734">
    <property type="entry name" value="DUF155"/>
</dbReference>
<organism evidence="4 6">
    <name type="scientific">Zancudomyces culisetae</name>
    <name type="common">Gut fungus</name>
    <name type="synonym">Smittium culisetae</name>
    <dbReference type="NCBI Taxonomy" id="1213189"/>
    <lineage>
        <taxon>Eukaryota</taxon>
        <taxon>Fungi</taxon>
        <taxon>Fungi incertae sedis</taxon>
        <taxon>Zoopagomycota</taxon>
        <taxon>Kickxellomycotina</taxon>
        <taxon>Harpellomycetes</taxon>
        <taxon>Harpellales</taxon>
        <taxon>Legeriomycetaceae</taxon>
        <taxon>Zancudomyces</taxon>
    </lineage>
</organism>
<keyword evidence="6" id="KW-1185">Reference proteome</keyword>
<dbReference type="PANTHER" id="PTHR16255">
    <property type="entry name" value="REQUIRED FOR MEIOTIC NUCLEAR DIVISION PROTEIN 1 HOMOLOG"/>
    <property type="match status" value="1"/>
</dbReference>
<reference evidence="6" key="1">
    <citation type="submission" date="2017-01" db="EMBL/GenBank/DDBJ databases">
        <authorList>
            <person name="Wang Y."/>
            <person name="White M."/>
            <person name="Kvist S."/>
            <person name="Moncalvo J.-M."/>
        </authorList>
    </citation>
    <scope>NUCLEOTIDE SEQUENCE [LARGE SCALE GENOMIC DNA]</scope>
    <source>
        <strain evidence="6">COL-18-3</strain>
    </source>
</reference>
<dbReference type="InterPro" id="IPR051624">
    <property type="entry name" value="RMD1/Sad1-interacting"/>
</dbReference>
<dbReference type="AlphaFoldDB" id="A0A1R1PGR2"/>
<dbReference type="Pfam" id="PF02582">
    <property type="entry name" value="DUF155"/>
    <property type="match status" value="1"/>
</dbReference>
<dbReference type="EMBL" id="LSSK01000635">
    <property type="protein sequence ID" value="OMH82586.1"/>
    <property type="molecule type" value="Genomic_DNA"/>
</dbReference>
<evidence type="ECO:0000313" key="4">
    <source>
        <dbReference type="EMBL" id="OMH80127.1"/>
    </source>
</evidence>
<feature type="region of interest" description="Disordered" evidence="2">
    <location>
        <begin position="50"/>
        <end position="69"/>
    </location>
</feature>
<evidence type="ECO:0000313" key="6">
    <source>
        <dbReference type="Proteomes" id="UP000188320"/>
    </source>
</evidence>
<feature type="region of interest" description="Disordered" evidence="2">
    <location>
        <begin position="1"/>
        <end position="43"/>
    </location>
</feature>
<evidence type="ECO:0000256" key="2">
    <source>
        <dbReference type="SAM" id="MobiDB-lite"/>
    </source>
</evidence>